<dbReference type="Pfam" id="PF20703">
    <property type="entry name" value="nSTAND1"/>
    <property type="match status" value="1"/>
</dbReference>
<keyword evidence="1" id="KW-0812">Transmembrane</keyword>
<evidence type="ECO:0000313" key="4">
    <source>
        <dbReference type="Proteomes" id="UP001597183"/>
    </source>
</evidence>
<dbReference type="SMART" id="SM00320">
    <property type="entry name" value="WD40"/>
    <property type="match status" value="3"/>
</dbReference>
<protein>
    <submittedName>
        <fullName evidence="3">Trypsin-like peptidase domain-containing protein</fullName>
    </submittedName>
</protein>
<evidence type="ECO:0000259" key="2">
    <source>
        <dbReference type="Pfam" id="PF20703"/>
    </source>
</evidence>
<keyword evidence="1" id="KW-1133">Transmembrane helix</keyword>
<dbReference type="InterPro" id="IPR027417">
    <property type="entry name" value="P-loop_NTPase"/>
</dbReference>
<dbReference type="Gene3D" id="2.40.10.120">
    <property type="match status" value="1"/>
</dbReference>
<evidence type="ECO:0000313" key="3">
    <source>
        <dbReference type="EMBL" id="MFD1365069.1"/>
    </source>
</evidence>
<dbReference type="Gene3D" id="2.130.10.10">
    <property type="entry name" value="YVTN repeat-like/Quinoprotein amine dehydrogenase"/>
    <property type="match status" value="2"/>
</dbReference>
<dbReference type="PANTHER" id="PTHR19879:SF9">
    <property type="entry name" value="TRANSCRIPTION INITIATION FACTOR TFIID SUBUNIT 5"/>
    <property type="match status" value="1"/>
</dbReference>
<accession>A0ABW4A3E7</accession>
<proteinExistence type="predicted"/>
<name>A0ABW4A3E7_9ACTN</name>
<keyword evidence="1" id="KW-0472">Membrane</keyword>
<feature type="domain" description="Novel STAND NTPase 1" evidence="2">
    <location>
        <begin position="201"/>
        <end position="588"/>
    </location>
</feature>
<keyword evidence="4" id="KW-1185">Reference proteome</keyword>
<dbReference type="Pfam" id="PF13365">
    <property type="entry name" value="Trypsin_2"/>
    <property type="match status" value="1"/>
</dbReference>
<dbReference type="InterPro" id="IPR001680">
    <property type="entry name" value="WD40_rpt"/>
</dbReference>
<dbReference type="SUPFAM" id="SSF82171">
    <property type="entry name" value="DPP6 N-terminal domain-like"/>
    <property type="match status" value="2"/>
</dbReference>
<comment type="caution">
    <text evidence="3">The sequence shown here is derived from an EMBL/GenBank/DDBJ whole genome shotgun (WGS) entry which is preliminary data.</text>
</comment>
<dbReference type="Gene3D" id="3.40.50.300">
    <property type="entry name" value="P-loop containing nucleotide triphosphate hydrolases"/>
    <property type="match status" value="1"/>
</dbReference>
<organism evidence="3 4">
    <name type="scientific">Actinoplanes sichuanensis</name>
    <dbReference type="NCBI Taxonomy" id="512349"/>
    <lineage>
        <taxon>Bacteria</taxon>
        <taxon>Bacillati</taxon>
        <taxon>Actinomycetota</taxon>
        <taxon>Actinomycetes</taxon>
        <taxon>Micromonosporales</taxon>
        <taxon>Micromonosporaceae</taxon>
        <taxon>Actinoplanes</taxon>
    </lineage>
</organism>
<dbReference type="InterPro" id="IPR049052">
    <property type="entry name" value="nSTAND1"/>
</dbReference>
<dbReference type="SUPFAM" id="SSF52540">
    <property type="entry name" value="P-loop containing nucleoside triphosphate hydrolases"/>
    <property type="match status" value="1"/>
</dbReference>
<feature type="transmembrane region" description="Helical" evidence="1">
    <location>
        <begin position="633"/>
        <end position="655"/>
    </location>
</feature>
<dbReference type="PANTHER" id="PTHR19879">
    <property type="entry name" value="TRANSCRIPTION INITIATION FACTOR TFIID"/>
    <property type="match status" value="1"/>
</dbReference>
<gene>
    <name evidence="3" type="ORF">ACFQ5G_06895</name>
</gene>
<reference evidence="4" key="1">
    <citation type="journal article" date="2019" name="Int. J. Syst. Evol. Microbiol.">
        <title>The Global Catalogue of Microorganisms (GCM) 10K type strain sequencing project: providing services to taxonomists for standard genome sequencing and annotation.</title>
        <authorList>
            <consortium name="The Broad Institute Genomics Platform"/>
            <consortium name="The Broad Institute Genome Sequencing Center for Infectious Disease"/>
            <person name="Wu L."/>
            <person name="Ma J."/>
        </authorList>
    </citation>
    <scope>NUCLEOTIDE SEQUENCE [LARGE SCALE GENOMIC DNA]</scope>
    <source>
        <strain evidence="4">CCM 7526</strain>
    </source>
</reference>
<dbReference type="InterPro" id="IPR015943">
    <property type="entry name" value="WD40/YVTN_repeat-like_dom_sf"/>
</dbReference>
<dbReference type="SUPFAM" id="SSF50494">
    <property type="entry name" value="Trypsin-like serine proteases"/>
    <property type="match status" value="1"/>
</dbReference>
<dbReference type="RefSeq" id="WP_317795200.1">
    <property type="nucleotide sequence ID" value="NZ_AP028461.1"/>
</dbReference>
<sequence>MPEDPGALESSIVRVRAETGSAVGAGFLVAGRTVLTCAHVVQRAGRACVDFPLLPGSAGLGAEITALLPALPDGTGDIAVLTLDGDPPPMARPARMVVSDDLWGHPCRLFGFSGGREDGVWAAGVLRGRQGAGWVQLESSGTTGYTVEPGFSGGAVWDDTLTAVVGMAVAAEVDGDLRAAYMIPTALLRQVWPASAGHVCPYRGLSAFRERDASVFFGREDRTVQLVNEIDRRSLVAVVGPSGTGKSSLVFGGLLPVVHQRPHWVTATMRAAWASSGVAALAAALLPLLEPESSETERLSALARLTGVLRDGHLRDVVSRILVRAGARRLLLIIDQFEEVFGTADVAELTGILLSGLGAGGVTAVVTLRTDFLGQALQLPDLAEALGESVTAVGEMDRHRLRQVIEKPLPSGMAYEAGLVDRILDDIGDEAGRLPLLEFALTLLWERQENGRLTHTAYQELGQVKGALARYAEQVYQEQVEDADREPFQRLLTQLVRPGESGEPVRRVARRHDLDERRWRLGQRLAATRLVTAGRDELGSETLELVHEALIDGWSRLRRWADEDHAFRVWQEDVRRDVVEWERLDRDAGALLRGMPLAAAVRWLGERDADIAEAERRYITASRVYQGRSVRRLRAIVAALAVLVLVAGGLGLVAVKRGREKAEQAAVAQAGVFMGRAQQIIDSTNTHKEVALLLSAAAFRLADNDQTRANLTLAASRYRFVSRLLPTEGATWHLMFSPSDPDLLAVSEGGGRISLWDVTKGTLRKATPANGPLYFRASMDFTPDGNALAFAHNSGRESRIMLWRHATGDPVALRTDKNLDNTVSALKFSPAGDQLAVCTPKGYQVWSLGPGDQLTRRLVIPFVSDSPDCLFAWTGNGTEVTFADGSDLVTWALATHRQRRVTVPLPADDSLEPESKDDPVISDFSATPDGRVATIKSFGGTIWWDLERRVPLSGFKADSYHSKSLVFSADGLWAFSVTGDLVRVGDRKRIRKVPIDTSGGGLLRLNRDGSIVVVEQHGSLNVVRLNDFDAMPIGYASKFGVWADGRRVSWFDHDTNTAMTTTFDTPVVVERTTIRTSRDEAERSVVDISGGAGVIVVIDPAHQLRLWNLQEQPSTSQVLTGRWHRPRVAALDDAGRFLAVAEESWAHVHDIATGAVVTVSLGEGFIPLGVAVSPGGRYVSVSDADSGRSRLWDVSSGTAQPVPLPDALSDPVFSPDGRWLGLSSGETVLVWDLERQTVPHRFPGRTAYAFDRQGSMILLEVDGTDVGSDLVEVYDLKSERLVQRVHRDGNSQSSFTADGTGLVVQGDGYLTVHPLDAETALRNACRLAGRELTPDEWRTHAPAFSYRKVCS</sequence>
<dbReference type="InterPro" id="IPR009003">
    <property type="entry name" value="Peptidase_S1_PA"/>
</dbReference>
<evidence type="ECO:0000256" key="1">
    <source>
        <dbReference type="SAM" id="Phobius"/>
    </source>
</evidence>
<dbReference type="EMBL" id="JBHTMK010000007">
    <property type="protein sequence ID" value="MFD1365069.1"/>
    <property type="molecule type" value="Genomic_DNA"/>
</dbReference>
<dbReference type="Proteomes" id="UP001597183">
    <property type="component" value="Unassembled WGS sequence"/>
</dbReference>